<evidence type="ECO:0000259" key="11">
    <source>
        <dbReference type="PROSITE" id="PS51339"/>
    </source>
</evidence>
<evidence type="ECO:0000256" key="7">
    <source>
        <dbReference type="PIRSR" id="PIRSR630564-1"/>
    </source>
</evidence>
<feature type="domain" description="Myotubularin phosphatase" evidence="11">
    <location>
        <begin position="523"/>
        <end position="897"/>
    </location>
</feature>
<feature type="binding site" evidence="8">
    <location>
        <begin position="738"/>
        <end position="744"/>
    </location>
    <ligand>
        <name>substrate</name>
    </ligand>
</feature>
<dbReference type="InterPro" id="IPR003595">
    <property type="entry name" value="Tyr_Pase_cat"/>
</dbReference>
<dbReference type="GO" id="GO:0016020">
    <property type="term" value="C:membrane"/>
    <property type="evidence" value="ECO:0007669"/>
    <property type="project" value="TreeGrafter"/>
</dbReference>
<feature type="region of interest" description="Disordered" evidence="9">
    <location>
        <begin position="40"/>
        <end position="82"/>
    </location>
</feature>
<dbReference type="InterPro" id="IPR029021">
    <property type="entry name" value="Prot-tyrosine_phosphatase-like"/>
</dbReference>
<name>A0A2P6NBL8_9EUKA</name>
<organism evidence="12 13">
    <name type="scientific">Planoprotostelium fungivorum</name>
    <dbReference type="NCBI Taxonomy" id="1890364"/>
    <lineage>
        <taxon>Eukaryota</taxon>
        <taxon>Amoebozoa</taxon>
        <taxon>Evosea</taxon>
        <taxon>Variosea</taxon>
        <taxon>Cavosteliida</taxon>
        <taxon>Cavosteliaceae</taxon>
        <taxon>Planoprotostelium</taxon>
    </lineage>
</organism>
<dbReference type="InterPro" id="IPR016130">
    <property type="entry name" value="Tyr_Pase_AS"/>
</dbReference>
<keyword evidence="3" id="KW-0479">Metal-binding</keyword>
<dbReference type="SMART" id="SM00064">
    <property type="entry name" value="FYVE"/>
    <property type="match status" value="1"/>
</dbReference>
<evidence type="ECO:0000256" key="6">
    <source>
        <dbReference type="ARBA" id="ARBA00022833"/>
    </source>
</evidence>
<dbReference type="InterPro" id="IPR030564">
    <property type="entry name" value="Myotubularin"/>
</dbReference>
<dbReference type="InterPro" id="IPR011011">
    <property type="entry name" value="Znf_FYVE_PHD"/>
</dbReference>
<evidence type="ECO:0000256" key="1">
    <source>
        <dbReference type="ARBA" id="ARBA00004184"/>
    </source>
</evidence>
<evidence type="ECO:0000256" key="8">
    <source>
        <dbReference type="PIRSR" id="PIRSR630564-2"/>
    </source>
</evidence>
<dbReference type="GO" id="GO:0046856">
    <property type="term" value="P:phosphatidylinositol dephosphorylation"/>
    <property type="evidence" value="ECO:0007669"/>
    <property type="project" value="TreeGrafter"/>
</dbReference>
<dbReference type="PANTHER" id="PTHR10807:SF128">
    <property type="entry name" value="PHOSPHATIDYLINOSITOL-3,5-BISPHOSPHATE 3-PHOSPHATASE"/>
    <property type="match status" value="1"/>
</dbReference>
<dbReference type="InterPro" id="IPR000306">
    <property type="entry name" value="Znf_FYVE"/>
</dbReference>
<reference evidence="12 13" key="1">
    <citation type="journal article" date="2018" name="Genome Biol. Evol.">
        <title>Multiple Roots of Fruiting Body Formation in Amoebozoa.</title>
        <authorList>
            <person name="Hillmann F."/>
            <person name="Forbes G."/>
            <person name="Novohradska S."/>
            <person name="Ferling I."/>
            <person name="Riege K."/>
            <person name="Groth M."/>
            <person name="Westermann M."/>
            <person name="Marz M."/>
            <person name="Spaller T."/>
            <person name="Winckler T."/>
            <person name="Schaap P."/>
            <person name="Glockner G."/>
        </authorList>
    </citation>
    <scope>NUCLEOTIDE SEQUENCE [LARGE SCALE GENOMIC DNA]</scope>
    <source>
        <strain evidence="12 13">Jena</strain>
    </source>
</reference>
<keyword evidence="5" id="KW-0378">Hydrolase</keyword>
<evidence type="ECO:0000313" key="13">
    <source>
        <dbReference type="Proteomes" id="UP000241769"/>
    </source>
</evidence>
<evidence type="ECO:0000256" key="2">
    <source>
        <dbReference type="ARBA" id="ARBA00012903"/>
    </source>
</evidence>
<dbReference type="OrthoDB" id="271628at2759"/>
<evidence type="ECO:0000256" key="9">
    <source>
        <dbReference type="SAM" id="MobiDB-lite"/>
    </source>
</evidence>
<keyword evidence="13" id="KW-1185">Reference proteome</keyword>
<dbReference type="SUPFAM" id="SSF57903">
    <property type="entry name" value="FYVE/PHD zinc finger"/>
    <property type="match status" value="1"/>
</dbReference>
<proteinExistence type="predicted"/>
<feature type="binding site" evidence="8">
    <location>
        <begin position="676"/>
        <end position="677"/>
    </location>
    <ligand>
        <name>substrate</name>
    </ligand>
</feature>
<feature type="active site" description="Phosphocysteine intermediate" evidence="7">
    <location>
        <position position="738"/>
    </location>
</feature>
<dbReference type="GO" id="GO:0004438">
    <property type="term" value="F:phosphatidylinositol-3-phosphate phosphatase activity"/>
    <property type="evidence" value="ECO:0007669"/>
    <property type="project" value="TreeGrafter"/>
</dbReference>
<evidence type="ECO:0000313" key="12">
    <source>
        <dbReference type="EMBL" id="PRP81345.1"/>
    </source>
</evidence>
<evidence type="ECO:0000259" key="10">
    <source>
        <dbReference type="PROSITE" id="PS50056"/>
    </source>
</evidence>
<dbReference type="STRING" id="1890364.A0A2P6NBL8"/>
<dbReference type="GO" id="GO:0005737">
    <property type="term" value="C:cytoplasm"/>
    <property type="evidence" value="ECO:0007669"/>
    <property type="project" value="TreeGrafter"/>
</dbReference>
<evidence type="ECO:0000256" key="4">
    <source>
        <dbReference type="ARBA" id="ARBA00022771"/>
    </source>
</evidence>
<dbReference type="SMART" id="SM00404">
    <property type="entry name" value="PTPc_motif"/>
    <property type="match status" value="1"/>
</dbReference>
<dbReference type="GO" id="GO:0012505">
    <property type="term" value="C:endomembrane system"/>
    <property type="evidence" value="ECO:0007669"/>
    <property type="project" value="UniProtKB-SubCell"/>
</dbReference>
<dbReference type="InterPro" id="IPR010569">
    <property type="entry name" value="Myotubularin-like_Pase_dom"/>
</dbReference>
<dbReference type="Proteomes" id="UP000241769">
    <property type="component" value="Unassembled WGS sequence"/>
</dbReference>
<dbReference type="PROSITE" id="PS50056">
    <property type="entry name" value="TYR_PHOSPHATASE_2"/>
    <property type="match status" value="1"/>
</dbReference>
<comment type="caution">
    <text evidence="12">The sequence shown here is derived from an EMBL/GenBank/DDBJ whole genome shotgun (WGS) entry which is preliminary data.</text>
</comment>
<feature type="domain" description="Tyrosine specific protein phosphatases" evidence="10">
    <location>
        <begin position="715"/>
        <end position="751"/>
    </location>
</feature>
<dbReference type="Pfam" id="PF06602">
    <property type="entry name" value="Myotub-related"/>
    <property type="match status" value="1"/>
</dbReference>
<dbReference type="PROSITE" id="PS51339">
    <property type="entry name" value="PPASE_MYOTUBULARIN"/>
    <property type="match status" value="1"/>
</dbReference>
<feature type="compositionally biased region" description="Basic and acidic residues" evidence="9">
    <location>
        <begin position="63"/>
        <end position="72"/>
    </location>
</feature>
<dbReference type="Gene3D" id="3.30.40.10">
    <property type="entry name" value="Zinc/RING finger domain, C3HC4 (zinc finger)"/>
    <property type="match status" value="1"/>
</dbReference>
<dbReference type="InterPro" id="IPR000387">
    <property type="entry name" value="Tyr_Pase_dom"/>
</dbReference>
<dbReference type="EMBL" id="MDYQ01000128">
    <property type="protein sequence ID" value="PRP81345.1"/>
    <property type="molecule type" value="Genomic_DNA"/>
</dbReference>
<dbReference type="AlphaFoldDB" id="A0A2P6NBL8"/>
<dbReference type="InParanoid" id="A0A2P6NBL8"/>
<dbReference type="EC" id="3.1.3.95" evidence="2"/>
<gene>
    <name evidence="12" type="ORF">PROFUN_04580</name>
</gene>
<keyword evidence="4" id="KW-0863">Zinc-finger</keyword>
<sequence length="1076" mass="123780">MESSLSSRLPIRREQPALLSHPAIHTVLTVKTCLFSLKNQPEEKLSTDEESSNRQTWRAPSLKHSESDDGQKRPKKSYSMEGKPLMGANALRLNASIDVRSPEKQPNKKDGTVNLPNTSFFTNRNSLQWDKIKQRVQEITNPKKPQTVMTYGENQMLSEREARLIKYQAESAFGKKFFQVCIPLDENKPLNHRSLDHTTYRTSTLHYPLSATLVQVMQHICDKSNLKNGPEYYQFFFPGNSDMPISRDFTIRETLIMQAMMDEAASLPASEGADTSSVYDQLVLVVEPVVEEVKEEEEGELPPSGRSTTAEYPTNYIESYKVENASANMKRGRTFRPQFKLLEGEIIEKKKTVNSNLVYPHGALFLTNFRMVFQSRVVTSSIFPSPFAQDNSSAPVPGGVFSMSQSVDVKNGERKSMDASAKTNEGREKMKRSNSILQNEDIQVHIPWMTISYKHRKSLSGQLSGQDQIKIQCYDMRSHRITIPTARSEELWDKLTSIDRAPLETKLFAFQYRWQLPQEFQPSWTLFSLTEEYRRMNLPGDGWMVVDWNEDFKMIPTYPQYLALPRAMSASDISFAVGFRSKGRIPTLTWKNPNGLQTISRSLSASQPFVGIMGKTSQEDEKLMREILNTNNPDGRATLRILDARPKFNAVGNKAMGLGYEYNTNSIKISFMGIENIHVMRDSWFKVFELVNRSKLDDNGWCSGLEATGWMKHTKAILEAAKEALMYIQSGESILVHCSDGWDRTAQICSLAQLLLDPFYRTIEGFIRLIHKDWLSFGHKFGERCGQENKEMERSPTFFQFLDCVFQLTHQFPNSFQFNETFLITLADELYTCRFGTFLYNCERQRMENKLKASTVSIWSWMETRKDNYLNRHYCKDHGYLSPQTLIRRLVFWDGFFLRYDHIDGSSRIPLGFEYYGDKPSIDKAIITNFQKMTRTVTRVMVNPETVRASTQSFPDVIRLLSEEKTLKKKAVRAEAEGIINDIIESVFAHESSRSTEGTSERELIESGSILITHKPSWIPDQWVTHCALCTKPFTRVRRRCSNHMTIIPKFMYYQPVRVCNNCHDELGRPCMTKLP</sequence>
<evidence type="ECO:0000256" key="3">
    <source>
        <dbReference type="ARBA" id="ARBA00022723"/>
    </source>
</evidence>
<dbReference type="PANTHER" id="PTHR10807">
    <property type="entry name" value="MYOTUBULARIN-RELATED"/>
    <property type="match status" value="1"/>
</dbReference>
<dbReference type="InterPro" id="IPR013083">
    <property type="entry name" value="Znf_RING/FYVE/PHD"/>
</dbReference>
<keyword evidence="6" id="KW-0862">Zinc</keyword>
<dbReference type="SUPFAM" id="SSF52799">
    <property type="entry name" value="(Phosphotyrosine protein) phosphatases II"/>
    <property type="match status" value="1"/>
</dbReference>
<comment type="subcellular location">
    <subcellularLocation>
        <location evidence="1">Endomembrane system</location>
        <topology evidence="1">Peripheral membrane protein</topology>
    </subcellularLocation>
</comment>
<protein>
    <recommendedName>
        <fullName evidence="2">phosphatidylinositol-3,5-bisphosphate 3-phosphatase</fullName>
        <ecNumber evidence="2">3.1.3.95</ecNumber>
    </recommendedName>
</protein>
<dbReference type="GO" id="GO:0052629">
    <property type="term" value="F:phosphatidylinositol-3,5-bisphosphate 3-phosphatase activity"/>
    <property type="evidence" value="ECO:0007669"/>
    <property type="project" value="UniProtKB-EC"/>
</dbReference>
<evidence type="ECO:0000256" key="5">
    <source>
        <dbReference type="ARBA" id="ARBA00022801"/>
    </source>
</evidence>
<dbReference type="PROSITE" id="PS00383">
    <property type="entry name" value="TYR_PHOSPHATASE_1"/>
    <property type="match status" value="1"/>
</dbReference>
<accession>A0A2P6NBL8</accession>
<dbReference type="GO" id="GO:0008270">
    <property type="term" value="F:zinc ion binding"/>
    <property type="evidence" value="ECO:0007669"/>
    <property type="project" value="UniProtKB-KW"/>
</dbReference>
<feature type="region of interest" description="Disordered" evidence="9">
    <location>
        <begin position="411"/>
        <end position="433"/>
    </location>
</feature>